<dbReference type="KEGG" id="ddi:DDB_G0286767"/>
<comment type="caution">
    <text evidence="1">The sequence shown here is derived from an EMBL/GenBank/DDBJ whole genome shotgun (WGS) entry which is preliminary data.</text>
</comment>
<gene>
    <name evidence="1" type="ORF">DDB_G0286767</name>
</gene>
<dbReference type="HOGENOM" id="CLU_2532201_0_0_1"/>
<dbReference type="FunCoup" id="Q54L94">
    <property type="interactions" value="877"/>
</dbReference>
<accession>Q54L94</accession>
<dbReference type="VEuPathDB" id="AmoebaDB:DDB_G0286767"/>
<organism evidence="1 2">
    <name type="scientific">Dictyostelium discoideum</name>
    <name type="common">Social amoeba</name>
    <dbReference type="NCBI Taxonomy" id="44689"/>
    <lineage>
        <taxon>Eukaryota</taxon>
        <taxon>Amoebozoa</taxon>
        <taxon>Evosea</taxon>
        <taxon>Eumycetozoa</taxon>
        <taxon>Dictyostelia</taxon>
        <taxon>Dictyosteliales</taxon>
        <taxon>Dictyosteliaceae</taxon>
        <taxon>Dictyostelium</taxon>
    </lineage>
</organism>
<dbReference type="dictyBase" id="DDB_G0286767"/>
<keyword evidence="2" id="KW-1185">Reference proteome</keyword>
<dbReference type="AlphaFoldDB" id="Q54L94"/>
<name>Q54L94_DICDI</name>
<dbReference type="eggNOG" id="ENOG502RIDT">
    <property type="taxonomic scope" value="Eukaryota"/>
</dbReference>
<dbReference type="GeneID" id="8625807"/>
<dbReference type="EMBL" id="AAFI02000089">
    <property type="protein sequence ID" value="EAL64139.1"/>
    <property type="molecule type" value="Genomic_DNA"/>
</dbReference>
<dbReference type="PaxDb" id="44689-DDB0187139"/>
<evidence type="ECO:0000313" key="1">
    <source>
        <dbReference type="EMBL" id="EAL64139.1"/>
    </source>
</evidence>
<sequence>MSTVVKKCSFPICSSNVSTNHVCNSHDILTEAPDERSLNAWYCADCFSCMRNSVKKCEYCNHLKDEILGWARRRTVSPDYLPLC</sequence>
<dbReference type="RefSeq" id="XP_637667.1">
    <property type="nucleotide sequence ID" value="XM_632575.1"/>
</dbReference>
<dbReference type="OMA" id="IEPPHER"/>
<proteinExistence type="predicted"/>
<protein>
    <submittedName>
        <fullName evidence="1">Uncharacterized protein</fullName>
    </submittedName>
</protein>
<evidence type="ECO:0000313" key="2">
    <source>
        <dbReference type="Proteomes" id="UP000002195"/>
    </source>
</evidence>
<reference evidence="1 2" key="1">
    <citation type="journal article" date="2005" name="Nature">
        <title>The genome of the social amoeba Dictyostelium discoideum.</title>
        <authorList>
            <consortium name="The Dictyostelium discoideum Sequencing Consortium"/>
            <person name="Eichinger L."/>
            <person name="Pachebat J.A."/>
            <person name="Glockner G."/>
            <person name="Rajandream M.A."/>
            <person name="Sucgang R."/>
            <person name="Berriman M."/>
            <person name="Song J."/>
            <person name="Olsen R."/>
            <person name="Szafranski K."/>
            <person name="Xu Q."/>
            <person name="Tunggal B."/>
            <person name="Kummerfeld S."/>
            <person name="Madera M."/>
            <person name="Konfortov B.A."/>
            <person name="Rivero F."/>
            <person name="Bankier A.T."/>
            <person name="Lehmann R."/>
            <person name="Hamlin N."/>
            <person name="Davies R."/>
            <person name="Gaudet P."/>
            <person name="Fey P."/>
            <person name="Pilcher K."/>
            <person name="Chen G."/>
            <person name="Saunders D."/>
            <person name="Sodergren E."/>
            <person name="Davis P."/>
            <person name="Kerhornou A."/>
            <person name="Nie X."/>
            <person name="Hall N."/>
            <person name="Anjard C."/>
            <person name="Hemphill L."/>
            <person name="Bason N."/>
            <person name="Farbrother P."/>
            <person name="Desany B."/>
            <person name="Just E."/>
            <person name="Morio T."/>
            <person name="Rost R."/>
            <person name="Churcher C."/>
            <person name="Cooper J."/>
            <person name="Haydock S."/>
            <person name="van Driessche N."/>
            <person name="Cronin A."/>
            <person name="Goodhead I."/>
            <person name="Muzny D."/>
            <person name="Mourier T."/>
            <person name="Pain A."/>
            <person name="Lu M."/>
            <person name="Harper D."/>
            <person name="Lindsay R."/>
            <person name="Hauser H."/>
            <person name="James K."/>
            <person name="Quiles M."/>
            <person name="Madan Babu M."/>
            <person name="Saito T."/>
            <person name="Buchrieser C."/>
            <person name="Wardroper A."/>
            <person name="Felder M."/>
            <person name="Thangavelu M."/>
            <person name="Johnson D."/>
            <person name="Knights A."/>
            <person name="Loulseged H."/>
            <person name="Mungall K."/>
            <person name="Oliver K."/>
            <person name="Price C."/>
            <person name="Quail M.A."/>
            <person name="Urushihara H."/>
            <person name="Hernandez J."/>
            <person name="Rabbinowitsch E."/>
            <person name="Steffen D."/>
            <person name="Sanders M."/>
            <person name="Ma J."/>
            <person name="Kohara Y."/>
            <person name="Sharp S."/>
            <person name="Simmonds M."/>
            <person name="Spiegler S."/>
            <person name="Tivey A."/>
            <person name="Sugano S."/>
            <person name="White B."/>
            <person name="Walker D."/>
            <person name="Woodward J."/>
            <person name="Winckler T."/>
            <person name="Tanaka Y."/>
            <person name="Shaulsky G."/>
            <person name="Schleicher M."/>
            <person name="Weinstock G."/>
            <person name="Rosenthal A."/>
            <person name="Cox E.C."/>
            <person name="Chisholm R.L."/>
            <person name="Gibbs R."/>
            <person name="Loomis W.F."/>
            <person name="Platzer M."/>
            <person name="Kay R.R."/>
            <person name="Williams J."/>
            <person name="Dear P.H."/>
            <person name="Noegel A.A."/>
            <person name="Barrell B."/>
            <person name="Kuspa A."/>
        </authorList>
    </citation>
    <scope>NUCLEOTIDE SEQUENCE [LARGE SCALE GENOMIC DNA]</scope>
    <source>
        <strain evidence="1 2">AX4</strain>
    </source>
</reference>
<dbReference type="InParanoid" id="Q54L94"/>
<dbReference type="Proteomes" id="UP000002195">
    <property type="component" value="Unassembled WGS sequence"/>
</dbReference>